<feature type="active site" description="O-(5'-phospho-DNA)-tyrosine intermediate" evidence="7">
    <location>
        <position position="132"/>
    </location>
</feature>
<dbReference type="Gene3D" id="3.90.199.10">
    <property type="entry name" value="Topoisomerase II, domain 5"/>
    <property type="match status" value="1"/>
</dbReference>
<evidence type="ECO:0000256" key="8">
    <source>
        <dbReference type="SAM" id="Coils"/>
    </source>
</evidence>
<dbReference type="SUPFAM" id="SSF56719">
    <property type="entry name" value="Type II DNA topoisomerase"/>
    <property type="match status" value="1"/>
</dbReference>
<dbReference type="InterPro" id="IPR002205">
    <property type="entry name" value="Topo_IIA_dom_A"/>
</dbReference>
<dbReference type="SMART" id="SM00434">
    <property type="entry name" value="TOP4c"/>
    <property type="match status" value="1"/>
</dbReference>
<evidence type="ECO:0000256" key="3">
    <source>
        <dbReference type="ARBA" id="ARBA00012895"/>
    </source>
</evidence>
<dbReference type="Gene3D" id="2.120.10.90">
    <property type="entry name" value="DNA gyrase/topoisomerase IV, subunit A, C-terminal"/>
    <property type="match status" value="1"/>
</dbReference>
<dbReference type="GO" id="GO:0005737">
    <property type="term" value="C:cytoplasm"/>
    <property type="evidence" value="ECO:0007669"/>
    <property type="project" value="TreeGrafter"/>
</dbReference>
<keyword evidence="8" id="KW-0175">Coiled coil</keyword>
<keyword evidence="5 7" id="KW-0238">DNA-binding</keyword>
<dbReference type="CDD" id="cd00187">
    <property type="entry name" value="TOP4c"/>
    <property type="match status" value="1"/>
</dbReference>
<dbReference type="SUPFAM" id="SSF101904">
    <property type="entry name" value="GyrA/ParC C-terminal domain-like"/>
    <property type="match status" value="1"/>
</dbReference>
<dbReference type="PROSITE" id="PS52040">
    <property type="entry name" value="TOPO_IIA"/>
    <property type="match status" value="1"/>
</dbReference>
<dbReference type="EC" id="5.6.2.2" evidence="3"/>
<dbReference type="GO" id="GO:0009330">
    <property type="term" value="C:DNA topoisomerase type II (double strand cut, ATP-hydrolyzing) complex"/>
    <property type="evidence" value="ECO:0007669"/>
    <property type="project" value="TreeGrafter"/>
</dbReference>
<evidence type="ECO:0000256" key="4">
    <source>
        <dbReference type="ARBA" id="ARBA00023029"/>
    </source>
</evidence>
<dbReference type="Gene3D" id="1.10.268.10">
    <property type="entry name" value="Topoisomerase, domain 3"/>
    <property type="match status" value="1"/>
</dbReference>
<dbReference type="EMBL" id="DVNE01000037">
    <property type="protein sequence ID" value="HIU61761.1"/>
    <property type="molecule type" value="Genomic_DNA"/>
</dbReference>
<dbReference type="Pfam" id="PF00521">
    <property type="entry name" value="DNA_topoisoIV"/>
    <property type="match status" value="1"/>
</dbReference>
<gene>
    <name evidence="10" type="ORF">IAB69_03840</name>
</gene>
<evidence type="ECO:0000256" key="1">
    <source>
        <dbReference type="ARBA" id="ARBA00000185"/>
    </source>
</evidence>
<accession>A0A9D1SIT5</accession>
<dbReference type="FunFam" id="3.30.1360.40:FF:000002">
    <property type="entry name" value="DNA gyrase subunit A"/>
    <property type="match status" value="1"/>
</dbReference>
<dbReference type="GO" id="GO:0006265">
    <property type="term" value="P:DNA topological change"/>
    <property type="evidence" value="ECO:0007669"/>
    <property type="project" value="UniProtKB-UniRule"/>
</dbReference>
<dbReference type="Proteomes" id="UP000824110">
    <property type="component" value="Unassembled WGS sequence"/>
</dbReference>
<organism evidence="10 11">
    <name type="scientific">Candidatus Coproplasma excrementigallinarum</name>
    <dbReference type="NCBI Taxonomy" id="2840747"/>
    <lineage>
        <taxon>Bacteria</taxon>
        <taxon>Bacillati</taxon>
        <taxon>Bacillota</taxon>
        <taxon>Clostridia</taxon>
        <taxon>Eubacteriales</taxon>
        <taxon>Candidatus Coproplasma</taxon>
    </lineage>
</organism>
<reference evidence="10" key="1">
    <citation type="submission" date="2020-10" db="EMBL/GenBank/DDBJ databases">
        <authorList>
            <person name="Gilroy R."/>
        </authorList>
    </citation>
    <scope>NUCLEOTIDE SEQUENCE</scope>
    <source>
        <strain evidence="10">CHK195-12923</strain>
    </source>
</reference>
<dbReference type="GO" id="GO:0003677">
    <property type="term" value="F:DNA binding"/>
    <property type="evidence" value="ECO:0007669"/>
    <property type="project" value="UniProtKB-UniRule"/>
</dbReference>
<dbReference type="Pfam" id="PF03989">
    <property type="entry name" value="DNA_gyraseA_C"/>
    <property type="match status" value="3"/>
</dbReference>
<sequence length="828" mass="92326">MAKKNDGNFQTSIPQGNVFITPIEEVMPQSMLPYAEFVILDRALPRVEDGLKPVQRRILYTMLEMGLTPDKPHKKSARIVGDCMGKYHPHGDSSVYDAMVRMAQDFNMRMTLVNGHGNFGSVDGDPAAAMRYTEARLEPLAMELLRDLDKETVPFSFNFDDSLLEPDILPGRFPNLLVNGANGIAVGLATNIPTHNLGEVIDGVCAYIDNPRISLKDMMKIIPGPDFSTGGYIIANELVQAYETGKGKITLRAKYSVETDKGGKKLIVITELPYQTNKAELLRKIMLLKEQRKDVLSDITDIVDESDRTGMRAVITCKKEADIDAILSVLLKYTDLECTFGINMVAIAGGKPQQLGLLDIIRYYVSYQRLVVLRRAKYELKEAQARQHILEGLIIGVHNIDKVVRIIKNAESTPDARKKLMDTFSLSERQAQAILDLRLARLAKLEVYKLEQELEELKKKIAYLTKVIGDKSMQMDIVKKEILEIKKKYPCPRRSEIKGALEDIYVRREDIKRAVTEWAVSLTADGRVKFTEKSEFVSKFKKPLSANAKLSSMHTQIVFTGSDARLICFTDMGNCVYIDLDNVDPTDYKAAGLTVHELCPDAFEGEKAVTLFTKEEMRGDVLFFTKLGMVKRTPWSEYSLNKGYYQAIKLKDGDAVINVETYDTDEFSTMFFVNNAGFALNAVKDNLPVQGRVAGGVRGIALGENDECIFASQINGEGEIVVVTAAGGFKRVISSLIDPIGRACKGVIIADVKDCKKLLFADYVTIPYTIAVINKDGTVAELNTEELSIENRVTKGKVLKRNPPLSPVKVVALKQKSDYEGGNVQMRM</sequence>
<dbReference type="InterPro" id="IPR013760">
    <property type="entry name" value="Topo_IIA-like_dom_sf"/>
</dbReference>
<keyword evidence="6 7" id="KW-0413">Isomerase</keyword>
<dbReference type="InterPro" id="IPR006691">
    <property type="entry name" value="GyrA/parC_rep"/>
</dbReference>
<dbReference type="Gene3D" id="3.30.1360.40">
    <property type="match status" value="1"/>
</dbReference>
<dbReference type="InterPro" id="IPR050220">
    <property type="entry name" value="Type_II_DNA_Topoisomerases"/>
</dbReference>
<dbReference type="InterPro" id="IPR013758">
    <property type="entry name" value="Topo_IIA_A/C_ab"/>
</dbReference>
<evidence type="ECO:0000256" key="6">
    <source>
        <dbReference type="ARBA" id="ARBA00023235"/>
    </source>
</evidence>
<dbReference type="GO" id="GO:0034335">
    <property type="term" value="F:DNA negative supercoiling activity"/>
    <property type="evidence" value="ECO:0007669"/>
    <property type="project" value="UniProtKB-ARBA"/>
</dbReference>
<keyword evidence="4 7" id="KW-0799">Topoisomerase</keyword>
<comment type="caution">
    <text evidence="10">The sequence shown here is derived from an EMBL/GenBank/DDBJ whole genome shotgun (WGS) entry which is preliminary data.</text>
</comment>
<dbReference type="InterPro" id="IPR035516">
    <property type="entry name" value="Gyrase/topoIV_suA_C"/>
</dbReference>
<dbReference type="InterPro" id="IPR013757">
    <property type="entry name" value="Topo_IIA_A_a_sf"/>
</dbReference>
<dbReference type="AlphaFoldDB" id="A0A9D1SIT5"/>
<name>A0A9D1SIT5_9FIRM</name>
<feature type="coiled-coil region" evidence="8">
    <location>
        <begin position="440"/>
        <end position="467"/>
    </location>
</feature>
<comment type="catalytic activity">
    <reaction evidence="1 7">
        <text>ATP-dependent breakage, passage and rejoining of double-stranded DNA.</text>
        <dbReference type="EC" id="5.6.2.2"/>
    </reaction>
</comment>
<evidence type="ECO:0000256" key="7">
    <source>
        <dbReference type="PROSITE-ProRule" id="PRU01384"/>
    </source>
</evidence>
<dbReference type="PANTHER" id="PTHR43493:SF9">
    <property type="entry name" value="DNA TOPOISOMERASE 4 SUBUNIT A"/>
    <property type="match status" value="1"/>
</dbReference>
<dbReference type="FunFam" id="1.10.268.10:FF:000001">
    <property type="entry name" value="DNA gyrase subunit A"/>
    <property type="match status" value="1"/>
</dbReference>
<evidence type="ECO:0000256" key="2">
    <source>
        <dbReference type="ARBA" id="ARBA00008263"/>
    </source>
</evidence>
<dbReference type="PANTHER" id="PTHR43493">
    <property type="entry name" value="DNA GYRASE/TOPOISOMERASE SUBUNIT A"/>
    <property type="match status" value="1"/>
</dbReference>
<comment type="similarity">
    <text evidence="2">Belongs to the type II topoisomerase GyrA/ParC subunit family.</text>
</comment>
<proteinExistence type="inferred from homology"/>
<evidence type="ECO:0000259" key="9">
    <source>
        <dbReference type="PROSITE" id="PS52040"/>
    </source>
</evidence>
<dbReference type="GO" id="GO:0005524">
    <property type="term" value="F:ATP binding"/>
    <property type="evidence" value="ECO:0007669"/>
    <property type="project" value="InterPro"/>
</dbReference>
<evidence type="ECO:0000313" key="11">
    <source>
        <dbReference type="Proteomes" id="UP000824110"/>
    </source>
</evidence>
<feature type="domain" description="Topo IIA-type catalytic" evidence="9">
    <location>
        <begin position="44"/>
        <end position="511"/>
    </location>
</feature>
<protein>
    <recommendedName>
        <fullName evidence="3">DNA topoisomerase (ATP-hydrolyzing)</fullName>
        <ecNumber evidence="3">5.6.2.2</ecNumber>
    </recommendedName>
</protein>
<dbReference type="NCBIfam" id="NF004044">
    <property type="entry name" value="PRK05561.1"/>
    <property type="match status" value="1"/>
</dbReference>
<evidence type="ECO:0000313" key="10">
    <source>
        <dbReference type="EMBL" id="HIU61761.1"/>
    </source>
</evidence>
<evidence type="ECO:0000256" key="5">
    <source>
        <dbReference type="ARBA" id="ARBA00023125"/>
    </source>
</evidence>
<reference evidence="10" key="2">
    <citation type="journal article" date="2021" name="PeerJ">
        <title>Extensive microbial diversity within the chicken gut microbiome revealed by metagenomics and culture.</title>
        <authorList>
            <person name="Gilroy R."/>
            <person name="Ravi A."/>
            <person name="Getino M."/>
            <person name="Pursley I."/>
            <person name="Horton D.L."/>
            <person name="Alikhan N.F."/>
            <person name="Baker D."/>
            <person name="Gharbi K."/>
            <person name="Hall N."/>
            <person name="Watson M."/>
            <person name="Adriaenssens E.M."/>
            <person name="Foster-Nyarko E."/>
            <person name="Jarju S."/>
            <person name="Secka A."/>
            <person name="Antonio M."/>
            <person name="Oren A."/>
            <person name="Chaudhuri R.R."/>
            <person name="La Ragione R."/>
            <person name="Hildebrand F."/>
            <person name="Pallen M.J."/>
        </authorList>
    </citation>
    <scope>NUCLEOTIDE SEQUENCE</scope>
    <source>
        <strain evidence="10">CHK195-12923</strain>
    </source>
</reference>